<dbReference type="GO" id="GO:0016491">
    <property type="term" value="F:oxidoreductase activity"/>
    <property type="evidence" value="ECO:0007669"/>
    <property type="project" value="InterPro"/>
</dbReference>
<name>A0A0L6U462_9FIRM</name>
<dbReference type="OrthoDB" id="9805976at2"/>
<dbReference type="PANTHER" id="PTHR43278:SF2">
    <property type="entry name" value="IRON-SULFUR FLAVOPROTEIN"/>
    <property type="match status" value="1"/>
</dbReference>
<evidence type="ECO:0000256" key="1">
    <source>
        <dbReference type="ARBA" id="ARBA00022630"/>
    </source>
</evidence>
<dbReference type="Proteomes" id="UP000036873">
    <property type="component" value="Unassembled WGS sequence"/>
</dbReference>
<dbReference type="RefSeq" id="WP_050739342.1">
    <property type="nucleotide sequence ID" value="NZ_LGYO01000011.1"/>
</dbReference>
<sequence length="191" mass="21553">MEIVAIMGSHRNGHNTEKALDFFLSQIKGKHEVNIFNVNKVRVEPCKACDYCIPHQGECVIKDDAMTEIYKKFETCDLLIIASPVYFSALPSKIKAIIDRTQMLYNLKDKSIIKPKKLVVIALGGAPHYPRQFQAIDNTLEWYKKTLSCDEIGFVGFSHTDDVGTMKNKKSLEALEALGDKVNTIANKMEK</sequence>
<organism evidence="4 5">
    <name type="scientific">Acetobacterium bakii</name>
    <dbReference type="NCBI Taxonomy" id="52689"/>
    <lineage>
        <taxon>Bacteria</taxon>
        <taxon>Bacillati</taxon>
        <taxon>Bacillota</taxon>
        <taxon>Clostridia</taxon>
        <taxon>Eubacteriales</taxon>
        <taxon>Eubacteriaceae</taxon>
        <taxon>Acetobacterium</taxon>
    </lineage>
</organism>
<gene>
    <name evidence="4" type="ORF">AKG39_05370</name>
</gene>
<dbReference type="STRING" id="52689.AKG39_05370"/>
<dbReference type="InterPro" id="IPR051796">
    <property type="entry name" value="ISF_SsuE-like"/>
</dbReference>
<keyword evidence="5" id="KW-1185">Reference proteome</keyword>
<accession>A0A0L6U462</accession>
<protein>
    <submittedName>
        <fullName evidence="4">Flavoprotein</fullName>
    </submittedName>
</protein>
<dbReference type="Pfam" id="PF03358">
    <property type="entry name" value="FMN_red"/>
    <property type="match status" value="1"/>
</dbReference>
<comment type="caution">
    <text evidence="4">The sequence shown here is derived from an EMBL/GenBank/DDBJ whole genome shotgun (WGS) entry which is preliminary data.</text>
</comment>
<dbReference type="EMBL" id="LGYO01000011">
    <property type="protein sequence ID" value="KNZ42585.1"/>
    <property type="molecule type" value="Genomic_DNA"/>
</dbReference>
<keyword evidence="1" id="KW-0285">Flavoprotein</keyword>
<dbReference type="Gene3D" id="3.40.50.360">
    <property type="match status" value="1"/>
</dbReference>
<reference evidence="5" key="1">
    <citation type="submission" date="2015-07" db="EMBL/GenBank/DDBJ databases">
        <title>Draft genome sequence of Acetobacterium bakii DSM 8293, a potential psychrophilic chemical producer through syngas fermentation.</title>
        <authorList>
            <person name="Song Y."/>
            <person name="Hwang S."/>
            <person name="Cho B.-K."/>
        </authorList>
    </citation>
    <scope>NUCLEOTIDE SEQUENCE [LARGE SCALE GENOMIC DNA]</scope>
    <source>
        <strain evidence="5">DSM 8239</strain>
    </source>
</reference>
<dbReference type="InterPro" id="IPR029039">
    <property type="entry name" value="Flavoprotein-like_sf"/>
</dbReference>
<evidence type="ECO:0000313" key="5">
    <source>
        <dbReference type="Proteomes" id="UP000036873"/>
    </source>
</evidence>
<dbReference type="InterPro" id="IPR005025">
    <property type="entry name" value="FMN_Rdtase-like_dom"/>
</dbReference>
<evidence type="ECO:0000313" key="4">
    <source>
        <dbReference type="EMBL" id="KNZ42585.1"/>
    </source>
</evidence>
<evidence type="ECO:0000256" key="2">
    <source>
        <dbReference type="ARBA" id="ARBA00022643"/>
    </source>
</evidence>
<proteinExistence type="predicted"/>
<evidence type="ECO:0000259" key="3">
    <source>
        <dbReference type="Pfam" id="PF03358"/>
    </source>
</evidence>
<dbReference type="AlphaFoldDB" id="A0A0L6U462"/>
<dbReference type="PANTHER" id="PTHR43278">
    <property type="entry name" value="NAD(P)H-DEPENDENT FMN-CONTAINING OXIDOREDUCTASE YWQN-RELATED"/>
    <property type="match status" value="1"/>
</dbReference>
<keyword evidence="2" id="KW-0288">FMN</keyword>
<dbReference type="SUPFAM" id="SSF52218">
    <property type="entry name" value="Flavoproteins"/>
    <property type="match status" value="1"/>
</dbReference>
<feature type="domain" description="NADPH-dependent FMN reductase-like" evidence="3">
    <location>
        <begin position="1"/>
        <end position="126"/>
    </location>
</feature>